<sequence>MQADKQATPRVTINDLPTELKHLVAKYCAESDAVYPRLHDVLRRSCRGERSADYHKMRPSAISALYQVSHEWSTIVAPFRFHGVHTIIIDAFGPGSDAPRPDLALMSKVSKLVIREDALRDIAWDPRMPYPVPSKPGQPIECQHAVRLYERLSELDLQVAAGTLPWLYDVLSVVPRLRALRLRFNVERPLTEEVAGFLERVPHIDTLELEYLNFDLDPEETFIDYAVVTPSGRPWPALRTFVWRSDSFDQSNFDFIARFASSLEDLTIEATGVDGSSAYDVPFVFPSFPRLRRLRFTGHGDFACLFLSGLSSTSIPALEDIAIEADNDWLTVRTGTRQALCDQAIDILKPLVNRASTSLRSFRFFDVVHPWLRTEVASLVAFCAEHNVALELSPFPSSFPNLLLIDNISNKTSRPDVASALSTDTKPPHGEGEIGAGDLRRTIDFLADWARRAEGAGEDSPREMARVARALQAVEMERLLWEA</sequence>
<dbReference type="EMBL" id="BQKY01000005">
    <property type="protein sequence ID" value="GJN89475.1"/>
    <property type="molecule type" value="Genomic_DNA"/>
</dbReference>
<dbReference type="InterPro" id="IPR032675">
    <property type="entry name" value="LRR_dom_sf"/>
</dbReference>
<evidence type="ECO:0008006" key="3">
    <source>
        <dbReference type="Google" id="ProtNLM"/>
    </source>
</evidence>
<comment type="caution">
    <text evidence="1">The sequence shown here is derived from an EMBL/GenBank/DDBJ whole genome shotgun (WGS) entry which is preliminary data.</text>
</comment>
<dbReference type="AlphaFoldDB" id="A0AAV5GJ26"/>
<proteinExistence type="predicted"/>
<dbReference type="Gene3D" id="3.80.10.10">
    <property type="entry name" value="Ribonuclease Inhibitor"/>
    <property type="match status" value="1"/>
</dbReference>
<accession>A0AAV5GJ26</accession>
<evidence type="ECO:0000313" key="1">
    <source>
        <dbReference type="EMBL" id="GJN89475.1"/>
    </source>
</evidence>
<dbReference type="SUPFAM" id="SSF52047">
    <property type="entry name" value="RNI-like"/>
    <property type="match status" value="1"/>
</dbReference>
<evidence type="ECO:0000313" key="2">
    <source>
        <dbReference type="Proteomes" id="UP001342314"/>
    </source>
</evidence>
<protein>
    <recommendedName>
        <fullName evidence="3">Proteophosphoglycan ppg4</fullName>
    </recommendedName>
</protein>
<organism evidence="1 2">
    <name type="scientific">Rhodotorula paludigena</name>
    <dbReference type="NCBI Taxonomy" id="86838"/>
    <lineage>
        <taxon>Eukaryota</taxon>
        <taxon>Fungi</taxon>
        <taxon>Dikarya</taxon>
        <taxon>Basidiomycota</taxon>
        <taxon>Pucciniomycotina</taxon>
        <taxon>Microbotryomycetes</taxon>
        <taxon>Sporidiobolales</taxon>
        <taxon>Sporidiobolaceae</taxon>
        <taxon>Rhodotorula</taxon>
    </lineage>
</organism>
<gene>
    <name evidence="1" type="ORF">Rhopal_002461-T1</name>
</gene>
<keyword evidence="2" id="KW-1185">Reference proteome</keyword>
<reference evidence="1 2" key="1">
    <citation type="submission" date="2021-12" db="EMBL/GenBank/DDBJ databases">
        <title>High titer production of polyol ester of fatty acids by Rhodotorula paludigena BS15 towards product separation-free biomass refinery.</title>
        <authorList>
            <person name="Mano J."/>
            <person name="Ono H."/>
            <person name="Tanaka T."/>
            <person name="Naito K."/>
            <person name="Sushida H."/>
            <person name="Ike M."/>
            <person name="Tokuyasu K."/>
            <person name="Kitaoka M."/>
        </authorList>
    </citation>
    <scope>NUCLEOTIDE SEQUENCE [LARGE SCALE GENOMIC DNA]</scope>
    <source>
        <strain evidence="1 2">BS15</strain>
    </source>
</reference>
<name>A0AAV5GJ26_9BASI</name>
<dbReference type="Proteomes" id="UP001342314">
    <property type="component" value="Unassembled WGS sequence"/>
</dbReference>